<gene>
    <name evidence="1" type="ORF">SAMN02745157_3362</name>
</gene>
<protein>
    <submittedName>
        <fullName evidence="1">Beta-galactosidase GanA</fullName>
    </submittedName>
</protein>
<dbReference type="AlphaFoldDB" id="A0A1M5GCY5"/>
<dbReference type="Pfam" id="PF14871">
    <property type="entry name" value="GHL6"/>
    <property type="match status" value="1"/>
</dbReference>
<dbReference type="InterPro" id="IPR029062">
    <property type="entry name" value="Class_I_gatase-like"/>
</dbReference>
<dbReference type="STRING" id="1122133.SAMN02745157_3362"/>
<dbReference type="Gene3D" id="3.20.20.80">
    <property type="entry name" value="Glycosidases"/>
    <property type="match status" value="1"/>
</dbReference>
<reference evidence="1 2" key="1">
    <citation type="submission" date="2016-11" db="EMBL/GenBank/DDBJ databases">
        <authorList>
            <person name="Jaros S."/>
            <person name="Januszkiewicz K."/>
            <person name="Wedrychowicz H."/>
        </authorList>
    </citation>
    <scope>NUCLEOTIDE SEQUENCE [LARGE SCALE GENOMIC DNA]</scope>
    <source>
        <strain evidence="1 2">DSM 19436</strain>
    </source>
</reference>
<dbReference type="SUPFAM" id="SSF51445">
    <property type="entry name" value="(Trans)glycosidases"/>
    <property type="match status" value="1"/>
</dbReference>
<keyword evidence="2" id="KW-1185">Reference proteome</keyword>
<dbReference type="RefSeq" id="WP_073054890.1">
    <property type="nucleotide sequence ID" value="NZ_FQUP01000003.1"/>
</dbReference>
<dbReference type="SUPFAM" id="SSF52317">
    <property type="entry name" value="Class I glutamine amidotransferase-like"/>
    <property type="match status" value="1"/>
</dbReference>
<organism evidence="1 2">
    <name type="scientific">Kaistia soli DSM 19436</name>
    <dbReference type="NCBI Taxonomy" id="1122133"/>
    <lineage>
        <taxon>Bacteria</taxon>
        <taxon>Pseudomonadati</taxon>
        <taxon>Pseudomonadota</taxon>
        <taxon>Alphaproteobacteria</taxon>
        <taxon>Hyphomicrobiales</taxon>
        <taxon>Kaistiaceae</taxon>
        <taxon>Kaistia</taxon>
    </lineage>
</organism>
<evidence type="ECO:0000313" key="1">
    <source>
        <dbReference type="EMBL" id="SHG01538.1"/>
    </source>
</evidence>
<dbReference type="InterPro" id="IPR017853">
    <property type="entry name" value="GH"/>
</dbReference>
<name>A0A1M5GCY5_9HYPH</name>
<dbReference type="InterPro" id="IPR028212">
    <property type="entry name" value="GHL6"/>
</dbReference>
<dbReference type="EMBL" id="FQUP01000003">
    <property type="protein sequence ID" value="SHG01538.1"/>
    <property type="molecule type" value="Genomic_DNA"/>
</dbReference>
<sequence length="732" mass="81526">MVSEPWYKTTLRWAQTNLVEIDPERYDANFWREHWRKTRIQGVIINAGGIVTYYPSEIPLHKPALKLAGRDLYGEIVKAARDEKLTVIARMDSNRVSAEFYRAHPDWIAVDAAGNPYREADKYVTCINSAYYAEYLPSVIREIISRSKPDGFADNNWAGLRRGLICHCRNCQEQFEAFSGLLLPHEDNWSSEPYRKWIQWSYRRRTEIWELNNRVTTEAGGPDCAWMGMISGDVLHNNERFIDLPEILSRSPIIMLDHQRRNGVDGFEQNTEAGKRLHEVGGWNVLIPESTPQYQLGSPAFRLSSMPPAEVRLWSSSGFAGGIQPWWHHIGSMHEDRRQYRTAEPIFKWHEANQDVLFNRSPVADVAVLWSQKNHDYLGQHNASEATLNPYRGATKALDKAGIAWLPLHADAVGTAAGRFKVLILPNLGAMSAAQIAAVQAFADEGGSVIATSESSLYSEHGDRLADFALGALFGLHRRSGEFGGQGKPDGNIETHARHSYLRLSPELRAGVYGPSDPTAPTAAGTRHPLLAGLDDTDTLPFGGYLPVAEADEDTTVLATFIPDFPIYPPETSFMRTFRTNLPAITVKKGAGGGNLIWFVADLDRCFAREEQFEHALLLANAVRWSIGEGQEAVRVEGGHGLVTPTLYRQGNRQVLHLNNRLVTSRVPGRQDELVPVGPTTVRVRAADGGKAPATVDLRVAGRQVDATMDGSELVFSVDRILDHEVAVIDWA</sequence>
<proteinExistence type="predicted"/>
<evidence type="ECO:0000313" key="2">
    <source>
        <dbReference type="Proteomes" id="UP000184485"/>
    </source>
</evidence>
<dbReference type="Gene3D" id="3.40.50.880">
    <property type="match status" value="1"/>
</dbReference>
<dbReference type="CDD" id="cd03143">
    <property type="entry name" value="A4_beta-galactosidase_middle_domain"/>
    <property type="match status" value="1"/>
</dbReference>
<accession>A0A1M5GCY5</accession>
<dbReference type="Proteomes" id="UP000184485">
    <property type="component" value="Unassembled WGS sequence"/>
</dbReference>